<dbReference type="InterPro" id="IPR046053">
    <property type="entry name" value="DUF6011"/>
</dbReference>
<dbReference type="RefSeq" id="WP_108953910.1">
    <property type="nucleotide sequence ID" value="NZ_BEVZ01000003.1"/>
</dbReference>
<dbReference type="Proteomes" id="UP001550850">
    <property type="component" value="Unassembled WGS sequence"/>
</dbReference>
<dbReference type="EMBL" id="JBEZUR010000002">
    <property type="protein sequence ID" value="MEU3553051.1"/>
    <property type="molecule type" value="Genomic_DNA"/>
</dbReference>
<evidence type="ECO:0000256" key="1">
    <source>
        <dbReference type="SAM" id="MobiDB-lite"/>
    </source>
</evidence>
<dbReference type="Pfam" id="PF19474">
    <property type="entry name" value="DUF6011"/>
    <property type="match status" value="1"/>
</dbReference>
<evidence type="ECO:0000313" key="3">
    <source>
        <dbReference type="Proteomes" id="UP001550850"/>
    </source>
</evidence>
<proteinExistence type="predicted"/>
<sequence length="63" mass="7293">MTHQQEALTAPPPGLPRRVWCRLCGSELRDTESRRRGFGPECDPDRRFEHRSHDVDQEPLPGL</sequence>
<feature type="compositionally biased region" description="Basic and acidic residues" evidence="1">
    <location>
        <begin position="43"/>
        <end position="56"/>
    </location>
</feature>
<feature type="region of interest" description="Disordered" evidence="1">
    <location>
        <begin position="30"/>
        <end position="63"/>
    </location>
</feature>
<evidence type="ECO:0000313" key="2">
    <source>
        <dbReference type="EMBL" id="MEU3553051.1"/>
    </source>
</evidence>
<name>A0ABV2YBF4_9ACTN</name>
<protein>
    <submittedName>
        <fullName evidence="2">DUF6011 domain-containing protein</fullName>
    </submittedName>
</protein>
<comment type="caution">
    <text evidence="2">The sequence shown here is derived from an EMBL/GenBank/DDBJ whole genome shotgun (WGS) entry which is preliminary data.</text>
</comment>
<reference evidence="2 3" key="1">
    <citation type="submission" date="2024-06" db="EMBL/GenBank/DDBJ databases">
        <title>The Natural Products Discovery Center: Release of the First 8490 Sequenced Strains for Exploring Actinobacteria Biosynthetic Diversity.</title>
        <authorList>
            <person name="Kalkreuter E."/>
            <person name="Kautsar S.A."/>
            <person name="Yang D."/>
            <person name="Bader C.D."/>
            <person name="Teijaro C.N."/>
            <person name="Fluegel L."/>
            <person name="Davis C.M."/>
            <person name="Simpson J.R."/>
            <person name="Lauterbach L."/>
            <person name="Steele A.D."/>
            <person name="Gui C."/>
            <person name="Meng S."/>
            <person name="Li G."/>
            <person name="Viehrig K."/>
            <person name="Ye F."/>
            <person name="Su P."/>
            <person name="Kiefer A.F."/>
            <person name="Nichols A."/>
            <person name="Cepeda A.J."/>
            <person name="Yan W."/>
            <person name="Fan B."/>
            <person name="Jiang Y."/>
            <person name="Adhikari A."/>
            <person name="Zheng C.-J."/>
            <person name="Schuster L."/>
            <person name="Cowan T.M."/>
            <person name="Smanski M.J."/>
            <person name="Chevrette M.G."/>
            <person name="De Carvalho L.P.S."/>
            <person name="Shen B."/>
        </authorList>
    </citation>
    <scope>NUCLEOTIDE SEQUENCE [LARGE SCALE GENOMIC DNA]</scope>
    <source>
        <strain evidence="2 3">NPDC038104</strain>
    </source>
</reference>
<accession>A0ABV2YBF4</accession>
<organism evidence="2 3">
    <name type="scientific">Streptomyces fragilis</name>
    <dbReference type="NCBI Taxonomy" id="67301"/>
    <lineage>
        <taxon>Bacteria</taxon>
        <taxon>Bacillati</taxon>
        <taxon>Actinomycetota</taxon>
        <taxon>Actinomycetes</taxon>
        <taxon>Kitasatosporales</taxon>
        <taxon>Streptomycetaceae</taxon>
        <taxon>Streptomyces</taxon>
    </lineage>
</organism>
<keyword evidence="3" id="KW-1185">Reference proteome</keyword>
<gene>
    <name evidence="2" type="ORF">AB0E65_02255</name>
</gene>